<name>A0A1L9B303_9BACT</name>
<dbReference type="InterPro" id="IPR002347">
    <property type="entry name" value="SDR_fam"/>
</dbReference>
<accession>A0A1L9B303</accession>
<reference evidence="3 4" key="2">
    <citation type="submission" date="2016-12" db="EMBL/GenBank/DDBJ databases">
        <title>Draft Genome Sequence of Cystobacter ferrugineus Strain Cbfe23.</title>
        <authorList>
            <person name="Akbar S."/>
            <person name="Dowd S.E."/>
            <person name="Stevens D.C."/>
        </authorList>
    </citation>
    <scope>NUCLEOTIDE SEQUENCE [LARGE SCALE GENOMIC DNA]</scope>
    <source>
        <strain evidence="3 4">Cbfe23</strain>
    </source>
</reference>
<dbReference type="CDD" id="cd05327">
    <property type="entry name" value="retinol-DH_like_SDR_c_like"/>
    <property type="match status" value="1"/>
</dbReference>
<dbReference type="AlphaFoldDB" id="A0A1L9B303"/>
<keyword evidence="4" id="KW-1185">Reference proteome</keyword>
<dbReference type="PRINTS" id="PR00081">
    <property type="entry name" value="GDHRDH"/>
</dbReference>
<dbReference type="RefSeq" id="WP_071902535.1">
    <property type="nucleotide sequence ID" value="NZ_MPIN01000010.1"/>
</dbReference>
<organism evidence="3 4">
    <name type="scientific">Cystobacter ferrugineus</name>
    <dbReference type="NCBI Taxonomy" id="83449"/>
    <lineage>
        <taxon>Bacteria</taxon>
        <taxon>Pseudomonadati</taxon>
        <taxon>Myxococcota</taxon>
        <taxon>Myxococcia</taxon>
        <taxon>Myxococcales</taxon>
        <taxon>Cystobacterineae</taxon>
        <taxon>Archangiaceae</taxon>
        <taxon>Cystobacter</taxon>
    </lineage>
</organism>
<comment type="caution">
    <text evidence="3">The sequence shown here is derived from an EMBL/GenBank/DDBJ whole genome shotgun (WGS) entry which is preliminary data.</text>
</comment>
<sequence length="284" mass="31039">MKNKTVIVTGANSGVGLATTVELARRGATVVMACRSAERGEAALKLARERSGSNQLELVPCDLGSLESIRAFASTVRERHPVVDVLVNNAGVVSLKRETTRDGFESQLGVNHLGHFLLTLLLLEPLKRAPQGRVVTVSSGAHRVGNIHWADPHFTRGYSMWRGYAQSKLANVLFTKGLAYRMRGTPVTANCLHPGAVGTQLGVDRDTGGGKAIMKLLSYVFITPEQGADTSVYLATSDEVSGVSGEYFYRREPAPVSRLAEDREQIERLWFWSEKQVGEQFPFP</sequence>
<keyword evidence="1" id="KW-0560">Oxidoreductase</keyword>
<evidence type="ECO:0000256" key="2">
    <source>
        <dbReference type="RuleBase" id="RU000363"/>
    </source>
</evidence>
<gene>
    <name evidence="3" type="ORF">BON30_33405</name>
</gene>
<dbReference type="Proteomes" id="UP000182229">
    <property type="component" value="Unassembled WGS sequence"/>
</dbReference>
<dbReference type="STRING" id="83449.BON30_33405"/>
<protein>
    <submittedName>
        <fullName evidence="3">Short-chain dehydrogenase</fullName>
    </submittedName>
</protein>
<evidence type="ECO:0000313" key="3">
    <source>
        <dbReference type="EMBL" id="OJH36648.1"/>
    </source>
</evidence>
<dbReference type="Pfam" id="PF00106">
    <property type="entry name" value="adh_short"/>
    <property type="match status" value="1"/>
</dbReference>
<dbReference type="PRINTS" id="PR00080">
    <property type="entry name" value="SDRFAMILY"/>
</dbReference>
<proteinExistence type="inferred from homology"/>
<dbReference type="GO" id="GO:0016491">
    <property type="term" value="F:oxidoreductase activity"/>
    <property type="evidence" value="ECO:0007669"/>
    <property type="project" value="UniProtKB-KW"/>
</dbReference>
<reference evidence="4" key="1">
    <citation type="submission" date="2016-11" db="EMBL/GenBank/DDBJ databases">
        <authorList>
            <person name="Shukria A."/>
            <person name="Stevens D.C."/>
        </authorList>
    </citation>
    <scope>NUCLEOTIDE SEQUENCE [LARGE SCALE GENOMIC DNA]</scope>
    <source>
        <strain evidence="4">Cbfe23</strain>
    </source>
</reference>
<dbReference type="OrthoDB" id="109589at2"/>
<dbReference type="PANTHER" id="PTHR43157:SF31">
    <property type="entry name" value="PHOSPHATIDYLINOSITOL-GLYCAN BIOSYNTHESIS CLASS F PROTEIN"/>
    <property type="match status" value="1"/>
</dbReference>
<dbReference type="PANTHER" id="PTHR43157">
    <property type="entry name" value="PHOSPHATIDYLINOSITOL-GLYCAN BIOSYNTHESIS CLASS F PROTEIN-RELATED"/>
    <property type="match status" value="1"/>
</dbReference>
<dbReference type="InterPro" id="IPR036291">
    <property type="entry name" value="NAD(P)-bd_dom_sf"/>
</dbReference>
<evidence type="ECO:0000256" key="1">
    <source>
        <dbReference type="ARBA" id="ARBA00023002"/>
    </source>
</evidence>
<evidence type="ECO:0000313" key="4">
    <source>
        <dbReference type="Proteomes" id="UP000182229"/>
    </source>
</evidence>
<dbReference type="SUPFAM" id="SSF51735">
    <property type="entry name" value="NAD(P)-binding Rossmann-fold domains"/>
    <property type="match status" value="1"/>
</dbReference>
<dbReference type="EMBL" id="MPIN01000010">
    <property type="protein sequence ID" value="OJH36648.1"/>
    <property type="molecule type" value="Genomic_DNA"/>
</dbReference>
<comment type="similarity">
    <text evidence="2">Belongs to the short-chain dehydrogenases/reductases (SDR) family.</text>
</comment>
<dbReference type="Gene3D" id="3.40.50.720">
    <property type="entry name" value="NAD(P)-binding Rossmann-like Domain"/>
    <property type="match status" value="1"/>
</dbReference>